<evidence type="ECO:0000256" key="1">
    <source>
        <dbReference type="SAM" id="MobiDB-lite"/>
    </source>
</evidence>
<feature type="compositionally biased region" description="Low complexity" evidence="1">
    <location>
        <begin position="133"/>
        <end position="149"/>
    </location>
</feature>
<keyword evidence="2" id="KW-1133">Transmembrane helix</keyword>
<gene>
    <name evidence="3" type="ORF">K505DRAFT_360223</name>
</gene>
<dbReference type="Proteomes" id="UP000799757">
    <property type="component" value="Unassembled WGS sequence"/>
</dbReference>
<keyword evidence="2" id="KW-0812">Transmembrane</keyword>
<reference evidence="3" key="1">
    <citation type="journal article" date="2020" name="Stud. Mycol.">
        <title>101 Dothideomycetes genomes: a test case for predicting lifestyles and emergence of pathogens.</title>
        <authorList>
            <person name="Haridas S."/>
            <person name="Albert R."/>
            <person name="Binder M."/>
            <person name="Bloem J."/>
            <person name="Labutti K."/>
            <person name="Salamov A."/>
            <person name="Andreopoulos B."/>
            <person name="Baker S."/>
            <person name="Barry K."/>
            <person name="Bills G."/>
            <person name="Bluhm B."/>
            <person name="Cannon C."/>
            <person name="Castanera R."/>
            <person name="Culley D."/>
            <person name="Daum C."/>
            <person name="Ezra D."/>
            <person name="Gonzalez J."/>
            <person name="Henrissat B."/>
            <person name="Kuo A."/>
            <person name="Liang C."/>
            <person name="Lipzen A."/>
            <person name="Lutzoni F."/>
            <person name="Magnuson J."/>
            <person name="Mondo S."/>
            <person name="Nolan M."/>
            <person name="Ohm R."/>
            <person name="Pangilinan J."/>
            <person name="Park H.-J."/>
            <person name="Ramirez L."/>
            <person name="Alfaro M."/>
            <person name="Sun H."/>
            <person name="Tritt A."/>
            <person name="Yoshinaga Y."/>
            <person name="Zwiers L.-H."/>
            <person name="Turgeon B."/>
            <person name="Goodwin S."/>
            <person name="Spatafora J."/>
            <person name="Crous P."/>
            <person name="Grigoriev I."/>
        </authorList>
    </citation>
    <scope>NUCLEOTIDE SEQUENCE</scope>
    <source>
        <strain evidence="3">CBS 109.77</strain>
    </source>
</reference>
<proteinExistence type="predicted"/>
<evidence type="ECO:0000256" key="2">
    <source>
        <dbReference type="SAM" id="Phobius"/>
    </source>
</evidence>
<evidence type="ECO:0000313" key="3">
    <source>
        <dbReference type="EMBL" id="KAF2795398.1"/>
    </source>
</evidence>
<name>A0A6A6XGL2_9PLEO</name>
<dbReference type="EMBL" id="MU001860">
    <property type="protein sequence ID" value="KAF2795398.1"/>
    <property type="molecule type" value="Genomic_DNA"/>
</dbReference>
<keyword evidence="2" id="KW-0472">Membrane</keyword>
<keyword evidence="4" id="KW-1185">Reference proteome</keyword>
<feature type="compositionally biased region" description="Polar residues" evidence="1">
    <location>
        <begin position="151"/>
        <end position="166"/>
    </location>
</feature>
<feature type="transmembrane region" description="Helical" evidence="2">
    <location>
        <begin position="174"/>
        <end position="190"/>
    </location>
</feature>
<dbReference type="AlphaFoldDB" id="A0A6A6XGL2"/>
<feature type="region of interest" description="Disordered" evidence="1">
    <location>
        <begin position="435"/>
        <end position="458"/>
    </location>
</feature>
<sequence>MSSLTQARGHFSNCGPGIDNYELTYTCKGPSCSSINGFQNIECKTDSGSSLSCSTRNKCPPGISSYKSNFTFTQNAPDFILPAPNQVDNRVHQQQDVLVASCAKFSVKSDGTKEGTSINQAAEVDCGIRVQSTPTPSTSIKPPTSTVVSFKPSSTSNPDQFTGMSSRRNPSKHVVFFAFLFGLVMFLPGVQASPNQRGRRDELRTRVEIQLRAVSDRVRTFATQFGTSLAEKANAQGENGEIFAHNLVADVVASVCGAFFTGESVEDFTPTIVGDCIKSVYGGDALPEPGLQFLAVFGASMLCDYAISEAFPVAKEFFPDGCEGLQDLTQKVSPSLTVPVSNAPTITPPPASILFSSNSPTSSLAGTNALASNPTLSNPPETILTGSVFDAPASSVPTLPPVSIPTVSNPPMSNIEPSDLPTSIAELPVPTTNIEGSSNLPLPIPSNPPTSGTTSNSFRSIPSNPPLSHIITEILASSGELPIALPSAVASSSGSTLSPGSVVILVSSKGPESNPANLIPPSSTTFKSNPSELTLPTSTVLETIPELDFFHSLRQLKSTNLFQDTNSVHTLRGIRVVFIDWFFSHYIRTYFIKLLVVHGFVILNNYYLRATSRHRSHQLSRAINNFSIRNSTINNHYYIGSPSDQYKQ</sequence>
<feature type="region of interest" description="Disordered" evidence="1">
    <location>
        <begin position="133"/>
        <end position="166"/>
    </location>
</feature>
<accession>A0A6A6XGL2</accession>
<organism evidence="3 4">
    <name type="scientific">Melanomma pulvis-pyrius CBS 109.77</name>
    <dbReference type="NCBI Taxonomy" id="1314802"/>
    <lineage>
        <taxon>Eukaryota</taxon>
        <taxon>Fungi</taxon>
        <taxon>Dikarya</taxon>
        <taxon>Ascomycota</taxon>
        <taxon>Pezizomycotina</taxon>
        <taxon>Dothideomycetes</taxon>
        <taxon>Pleosporomycetidae</taxon>
        <taxon>Pleosporales</taxon>
        <taxon>Melanommataceae</taxon>
        <taxon>Melanomma</taxon>
    </lineage>
</organism>
<feature type="transmembrane region" description="Helical" evidence="2">
    <location>
        <begin position="590"/>
        <end position="608"/>
    </location>
</feature>
<evidence type="ECO:0000313" key="4">
    <source>
        <dbReference type="Proteomes" id="UP000799757"/>
    </source>
</evidence>
<protein>
    <submittedName>
        <fullName evidence="3">Uncharacterized protein</fullName>
    </submittedName>
</protein>
<dbReference type="OrthoDB" id="3798921at2759"/>